<accession>N1RS60</accession>
<dbReference type="OrthoDB" id="5103964at2759"/>
<feature type="transmembrane region" description="Helical" evidence="2">
    <location>
        <begin position="12"/>
        <end position="33"/>
    </location>
</feature>
<evidence type="ECO:0000313" key="4">
    <source>
        <dbReference type="Proteomes" id="UP000016929"/>
    </source>
</evidence>
<feature type="transmembrane region" description="Helical" evidence="2">
    <location>
        <begin position="76"/>
        <end position="99"/>
    </location>
</feature>
<feature type="compositionally biased region" description="Low complexity" evidence="1">
    <location>
        <begin position="32"/>
        <end position="62"/>
    </location>
</feature>
<dbReference type="HOGENOM" id="CLU_135143_0_0_1"/>
<keyword evidence="2" id="KW-1133">Transmembrane helix</keyword>
<keyword evidence="2" id="KW-0472">Membrane</keyword>
<gene>
    <name evidence="3" type="ORF">FOC4_g10003574</name>
</gene>
<name>N1RS60_FUSC4</name>
<organism evidence="3 4">
    <name type="scientific">Fusarium oxysporum f. sp. cubense (strain race 4)</name>
    <name type="common">Panama disease fungus</name>
    <dbReference type="NCBI Taxonomy" id="2502994"/>
    <lineage>
        <taxon>Eukaryota</taxon>
        <taxon>Fungi</taxon>
        <taxon>Dikarya</taxon>
        <taxon>Ascomycota</taxon>
        <taxon>Pezizomycotina</taxon>
        <taxon>Sordariomycetes</taxon>
        <taxon>Hypocreomycetidae</taxon>
        <taxon>Hypocreales</taxon>
        <taxon>Nectriaceae</taxon>
        <taxon>Fusarium</taxon>
        <taxon>Fusarium oxysporum species complex</taxon>
    </lineage>
</organism>
<evidence type="ECO:0000313" key="3">
    <source>
        <dbReference type="EMBL" id="EMT67032.1"/>
    </source>
</evidence>
<dbReference type="Proteomes" id="UP000016929">
    <property type="component" value="Unassembled WGS sequence"/>
</dbReference>
<evidence type="ECO:0000256" key="2">
    <source>
        <dbReference type="SAM" id="Phobius"/>
    </source>
</evidence>
<reference evidence="4" key="2">
    <citation type="journal article" date="2014" name="PLoS ONE">
        <title>Genome and Transcriptome Analysis of the Fungal Pathogen Fusarium oxysporum f. sp. cubense Causing Banana Vascular Wilt Disease.</title>
        <authorList>
            <person name="Guo L."/>
            <person name="Han L."/>
            <person name="Yang L."/>
            <person name="Zeng H."/>
            <person name="Fan D."/>
            <person name="Zhu Y."/>
            <person name="Feng Y."/>
            <person name="Wang G."/>
            <person name="Peng C."/>
            <person name="Jiang X."/>
            <person name="Zhou D."/>
            <person name="Ni P."/>
            <person name="Liang C."/>
            <person name="Liu L."/>
            <person name="Wang J."/>
            <person name="Mao C."/>
            <person name="Fang X."/>
            <person name="Peng M."/>
            <person name="Huang J."/>
        </authorList>
    </citation>
    <scope>NUCLEOTIDE SEQUENCE [LARGE SCALE GENOMIC DNA]</scope>
    <source>
        <strain evidence="4">race 4</strain>
    </source>
</reference>
<feature type="region of interest" description="Disordered" evidence="1">
    <location>
        <begin position="32"/>
        <end position="73"/>
    </location>
</feature>
<evidence type="ECO:0000256" key="1">
    <source>
        <dbReference type="SAM" id="MobiDB-lite"/>
    </source>
</evidence>
<dbReference type="AlphaFoldDB" id="N1RS60"/>
<protein>
    <submittedName>
        <fullName evidence="3">Uncharacterized protein</fullName>
    </submittedName>
</protein>
<reference evidence="4" key="1">
    <citation type="submission" date="2012-09" db="EMBL/GenBank/DDBJ databases">
        <title>Genome sequencing and comparative transcriptomics of race 1 and race 4 of banana pathogen: Fusarium oxysporum f. sp. cubense.</title>
        <authorList>
            <person name="Fang X."/>
            <person name="Huang J."/>
        </authorList>
    </citation>
    <scope>NUCLEOTIDE SEQUENCE [LARGE SCALE GENOMIC DNA]</scope>
    <source>
        <strain evidence="4">race 4</strain>
    </source>
</reference>
<dbReference type="EMBL" id="KB726963">
    <property type="protein sequence ID" value="EMT67032.1"/>
    <property type="molecule type" value="Genomic_DNA"/>
</dbReference>
<proteinExistence type="predicted"/>
<sequence length="132" mass="13513">MKRLRIPWICPVRLHVYIMSHIPLLAVAGASHAPSSRSSSSTGPATTSTSTSTEEAPSPTETSDGKSGGMSSENTIALGVGIPAAVAGIFSAVLDVWLVKRRRRIRALPAVPAVPLVPAAPAVISSGDTSSS</sequence>
<keyword evidence="4" id="KW-1185">Reference proteome</keyword>
<keyword evidence="2" id="KW-0812">Transmembrane</keyword>